<dbReference type="AlphaFoldDB" id="A0A540MF99"/>
<protein>
    <recommendedName>
        <fullName evidence="1">Hemerythrin-like domain-containing protein</fullName>
    </recommendedName>
</protein>
<sequence length="181" mass="19964">MAAPFPGGGGVAVMAGPLAPLDPPPSKTCLKSSAHKSPILIFLLFHKAILSELDGLHRAAMAFATSEGSAAGIQPLLEGYHFLRAIYKHHCKAEDEVIFPALDIRVKNVARTYSLEHEGESVLFDQLFELLNSDKQNEESYRRELASCTGAIQTSINHSQHMSKEEEQVFPLLIEKFSFEE</sequence>
<dbReference type="EMBL" id="VIEB01000273">
    <property type="protein sequence ID" value="TQD97405.1"/>
    <property type="molecule type" value="Genomic_DNA"/>
</dbReference>
<organism evidence="2 3">
    <name type="scientific">Malus baccata</name>
    <name type="common">Siberian crab apple</name>
    <name type="synonym">Pyrus baccata</name>
    <dbReference type="NCBI Taxonomy" id="106549"/>
    <lineage>
        <taxon>Eukaryota</taxon>
        <taxon>Viridiplantae</taxon>
        <taxon>Streptophyta</taxon>
        <taxon>Embryophyta</taxon>
        <taxon>Tracheophyta</taxon>
        <taxon>Spermatophyta</taxon>
        <taxon>Magnoliopsida</taxon>
        <taxon>eudicotyledons</taxon>
        <taxon>Gunneridae</taxon>
        <taxon>Pentapetalae</taxon>
        <taxon>rosids</taxon>
        <taxon>fabids</taxon>
        <taxon>Rosales</taxon>
        <taxon>Rosaceae</taxon>
        <taxon>Amygdaloideae</taxon>
        <taxon>Maleae</taxon>
        <taxon>Malus</taxon>
    </lineage>
</organism>
<keyword evidence="3" id="KW-1185">Reference proteome</keyword>
<dbReference type="InterPro" id="IPR012312">
    <property type="entry name" value="Hemerythrin-like"/>
</dbReference>
<accession>A0A540MF99</accession>
<dbReference type="Gene3D" id="1.20.120.520">
    <property type="entry name" value="nmb1532 protein domain like"/>
    <property type="match status" value="1"/>
</dbReference>
<comment type="caution">
    <text evidence="2">The sequence shown here is derived from an EMBL/GenBank/DDBJ whole genome shotgun (WGS) entry which is preliminary data.</text>
</comment>
<evidence type="ECO:0000313" key="3">
    <source>
        <dbReference type="Proteomes" id="UP000315295"/>
    </source>
</evidence>
<reference evidence="2 3" key="1">
    <citation type="journal article" date="2019" name="G3 (Bethesda)">
        <title>Sequencing of a Wild Apple (Malus baccata) Genome Unravels the Differences Between Cultivated and Wild Apple Species Regarding Disease Resistance and Cold Tolerance.</title>
        <authorList>
            <person name="Chen X."/>
        </authorList>
    </citation>
    <scope>NUCLEOTIDE SEQUENCE [LARGE SCALE GENOMIC DNA]</scope>
    <source>
        <strain evidence="3">cv. Shandingzi</strain>
        <tissue evidence="2">Leaves</tissue>
    </source>
</reference>
<name>A0A540MF99_MALBA</name>
<proteinExistence type="predicted"/>
<dbReference type="Proteomes" id="UP000315295">
    <property type="component" value="Unassembled WGS sequence"/>
</dbReference>
<evidence type="ECO:0000313" key="2">
    <source>
        <dbReference type="EMBL" id="TQD97405.1"/>
    </source>
</evidence>
<dbReference type="STRING" id="106549.A0A540MF99"/>
<feature type="domain" description="Hemerythrin-like" evidence="1">
    <location>
        <begin position="42"/>
        <end position="173"/>
    </location>
</feature>
<evidence type="ECO:0000259" key="1">
    <source>
        <dbReference type="Pfam" id="PF01814"/>
    </source>
</evidence>
<dbReference type="Pfam" id="PF01814">
    <property type="entry name" value="Hemerythrin"/>
    <property type="match status" value="1"/>
</dbReference>
<gene>
    <name evidence="2" type="ORF">C1H46_016984</name>
</gene>
<dbReference type="CDD" id="cd12108">
    <property type="entry name" value="Hr-like"/>
    <property type="match status" value="1"/>
</dbReference>